<protein>
    <recommendedName>
        <fullName evidence="1">DUF8196 domain-containing protein</fullName>
    </recommendedName>
</protein>
<organism evidence="3">
    <name type="scientific">hydrothermal vent metagenome</name>
    <dbReference type="NCBI Taxonomy" id="652676"/>
    <lineage>
        <taxon>unclassified sequences</taxon>
        <taxon>metagenomes</taxon>
        <taxon>ecological metagenomes</taxon>
    </lineage>
</organism>
<dbReference type="SUPFAM" id="SSF52980">
    <property type="entry name" value="Restriction endonuclease-like"/>
    <property type="match status" value="1"/>
</dbReference>
<dbReference type="Pfam" id="PF26618">
    <property type="entry name" value="DUF8196"/>
    <property type="match status" value="1"/>
</dbReference>
<accession>A0A1W1E0Y9</accession>
<evidence type="ECO:0000313" key="3">
    <source>
        <dbReference type="EMBL" id="SFV87615.1"/>
    </source>
</evidence>
<dbReference type="AlphaFoldDB" id="A0A1W1E0Y9"/>
<dbReference type="InterPro" id="IPR058509">
    <property type="entry name" value="DUF8196"/>
</dbReference>
<proteinExistence type="predicted"/>
<gene>
    <name evidence="2" type="ORF">MNB_SUP05-SYMBIONT-4-750</name>
    <name evidence="3" type="ORF">MNB_SUP05-SYMBIONT-5-1110</name>
</gene>
<feature type="domain" description="DUF8196" evidence="1">
    <location>
        <begin position="97"/>
        <end position="184"/>
    </location>
</feature>
<dbReference type="EMBL" id="FPHY01000170">
    <property type="protein sequence ID" value="SFV87224.1"/>
    <property type="molecule type" value="Genomic_DNA"/>
</dbReference>
<evidence type="ECO:0000313" key="2">
    <source>
        <dbReference type="EMBL" id="SFV87224.1"/>
    </source>
</evidence>
<name>A0A1W1E0Y9_9ZZZZ</name>
<evidence type="ECO:0000259" key="1">
    <source>
        <dbReference type="Pfam" id="PF26618"/>
    </source>
</evidence>
<reference evidence="3" key="1">
    <citation type="submission" date="2016-10" db="EMBL/GenBank/DDBJ databases">
        <authorList>
            <person name="de Groot N.N."/>
        </authorList>
    </citation>
    <scope>NUCLEOTIDE SEQUENCE</scope>
</reference>
<dbReference type="PANTHER" id="PTHR38753">
    <property type="entry name" value="SLR1441 PROTEIN"/>
    <property type="match status" value="1"/>
</dbReference>
<dbReference type="PANTHER" id="PTHR38753:SF1">
    <property type="entry name" value="SLR1441 PROTEIN"/>
    <property type="match status" value="1"/>
</dbReference>
<sequence length="190" mass="20964">MTDQELKDLVASLAIQSAKTDKQLAETDKVIANLAIQSAKTTKELAETGEYIKKMSIELSGMGKTSGEITQEFFFSSLDKTKQLSGVKFDSIGSNIRIRKAGKEHEMDIFLENGNAVGIVEVKTKVRKSDIAQLQTIVQNFHQFHPTFKSMKIIPALAGKVFPDLLQKQALKQGITVITQCGDHIEQQAP</sequence>
<dbReference type="EMBL" id="FPHZ01000046">
    <property type="protein sequence ID" value="SFV87615.1"/>
    <property type="molecule type" value="Genomic_DNA"/>
</dbReference>
<dbReference type="InterPro" id="IPR011335">
    <property type="entry name" value="Restrct_endonuc-II-like"/>
</dbReference>